<protein>
    <submittedName>
        <fullName evidence="7">Alkanesulfonate monooxygenase</fullName>
    </submittedName>
</protein>
<reference evidence="7 8" key="1">
    <citation type="submission" date="2018-02" db="EMBL/GenBank/DDBJ databases">
        <title>A novel lanthanide dependent methylotroph, Methylotenera sp. La3113.</title>
        <authorList>
            <person name="Lv H."/>
            <person name="Tani A."/>
        </authorList>
    </citation>
    <scope>NUCLEOTIDE SEQUENCE [LARGE SCALE GENOMIC DNA]</scope>
    <source>
        <strain evidence="7 8">La3113</strain>
    </source>
</reference>
<proteinExistence type="predicted"/>
<dbReference type="Proteomes" id="UP000297706">
    <property type="component" value="Unassembled WGS sequence"/>
</dbReference>
<keyword evidence="3" id="KW-0560">Oxidoreductase</keyword>
<dbReference type="Pfam" id="PF00296">
    <property type="entry name" value="Bac_luciferase"/>
    <property type="match status" value="1"/>
</dbReference>
<organism evidence="7 8">
    <name type="scientific">Methylotenera oryzisoli</name>
    <dbReference type="NCBI Taxonomy" id="2080758"/>
    <lineage>
        <taxon>Bacteria</taxon>
        <taxon>Pseudomonadati</taxon>
        <taxon>Pseudomonadota</taxon>
        <taxon>Betaproteobacteria</taxon>
        <taxon>Nitrosomonadales</taxon>
        <taxon>Methylophilaceae</taxon>
        <taxon>Methylotenera</taxon>
    </lineage>
</organism>
<evidence type="ECO:0000259" key="6">
    <source>
        <dbReference type="Pfam" id="PF00296"/>
    </source>
</evidence>
<evidence type="ECO:0000256" key="5">
    <source>
        <dbReference type="SAM" id="MobiDB-lite"/>
    </source>
</evidence>
<evidence type="ECO:0000313" key="7">
    <source>
        <dbReference type="EMBL" id="TFW72265.1"/>
    </source>
</evidence>
<evidence type="ECO:0000313" key="8">
    <source>
        <dbReference type="Proteomes" id="UP000297706"/>
    </source>
</evidence>
<dbReference type="EMBL" id="PQVH01000006">
    <property type="protein sequence ID" value="TFW72265.1"/>
    <property type="molecule type" value="Genomic_DNA"/>
</dbReference>
<name>A0A4Y9VSI9_9PROT</name>
<dbReference type="Gene3D" id="3.20.20.30">
    <property type="entry name" value="Luciferase-like domain"/>
    <property type="match status" value="1"/>
</dbReference>
<keyword evidence="8" id="KW-1185">Reference proteome</keyword>
<keyword evidence="1" id="KW-0285">Flavoprotein</keyword>
<evidence type="ECO:0000256" key="3">
    <source>
        <dbReference type="ARBA" id="ARBA00023002"/>
    </source>
</evidence>
<feature type="region of interest" description="Disordered" evidence="5">
    <location>
        <begin position="9"/>
        <end position="37"/>
    </location>
</feature>
<dbReference type="InterPro" id="IPR050172">
    <property type="entry name" value="SsuD_RutA_monooxygenase"/>
</dbReference>
<keyword evidence="4 7" id="KW-0503">Monooxygenase</keyword>
<evidence type="ECO:0000256" key="4">
    <source>
        <dbReference type="ARBA" id="ARBA00023033"/>
    </source>
</evidence>
<dbReference type="InterPro" id="IPR011251">
    <property type="entry name" value="Luciferase-like_dom"/>
</dbReference>
<evidence type="ECO:0000256" key="2">
    <source>
        <dbReference type="ARBA" id="ARBA00022643"/>
    </source>
</evidence>
<dbReference type="PANTHER" id="PTHR42847">
    <property type="entry name" value="ALKANESULFONATE MONOOXYGENASE"/>
    <property type="match status" value="1"/>
</dbReference>
<dbReference type="SUPFAM" id="SSF51679">
    <property type="entry name" value="Bacterial luciferase-like"/>
    <property type="match status" value="1"/>
</dbReference>
<dbReference type="RefSeq" id="WP_135276808.1">
    <property type="nucleotide sequence ID" value="NZ_PQVH01000006.1"/>
</dbReference>
<dbReference type="InterPro" id="IPR036661">
    <property type="entry name" value="Luciferase-like_sf"/>
</dbReference>
<dbReference type="OrthoDB" id="9814695at2"/>
<gene>
    <name evidence="7" type="ORF">C3Y98_03945</name>
</gene>
<sequence length="355" mass="39320">MTTEFLWQLPTSGDGRYGNSRKERRAERASSAHPYSDGVTDPRGLSFNYFDYLHQVARAADLAGFDGIRIPEDINGDEPWIIAGYVARGSRHLKLVTEFDASRGSSVYAAKNTVSYQRFTDGRFAWQISAGGDDKHRRALGDFVADSEINPRIEEFVTVARGVLTQSPYSFKGKYFEVLNGGFQGALSNQKVPPIYLSGKSQEALALSAKVADFHIFDADTVESIQQQIQELRALAKPYGREPAFALRIDIVSRETEDEATFDARRYWQQSEQGNHQPVINGNLWAGLSTDTTAANATLVGSYEQVTEALVAYAAAGVSSFLLSSVPHFEEAYRLGEHVLPAVRAQIKHDQRRAA</sequence>
<feature type="domain" description="Luciferase-like" evidence="6">
    <location>
        <begin position="43"/>
        <end position="319"/>
    </location>
</feature>
<dbReference type="GO" id="GO:0008726">
    <property type="term" value="F:alkanesulfonate monooxygenase activity"/>
    <property type="evidence" value="ECO:0007669"/>
    <property type="project" value="TreeGrafter"/>
</dbReference>
<dbReference type="GO" id="GO:0046306">
    <property type="term" value="P:alkanesulfonate catabolic process"/>
    <property type="evidence" value="ECO:0007669"/>
    <property type="project" value="TreeGrafter"/>
</dbReference>
<dbReference type="PANTHER" id="PTHR42847:SF4">
    <property type="entry name" value="ALKANESULFONATE MONOOXYGENASE-RELATED"/>
    <property type="match status" value="1"/>
</dbReference>
<feature type="compositionally biased region" description="Basic and acidic residues" evidence="5">
    <location>
        <begin position="20"/>
        <end position="30"/>
    </location>
</feature>
<comment type="caution">
    <text evidence="7">The sequence shown here is derived from an EMBL/GenBank/DDBJ whole genome shotgun (WGS) entry which is preliminary data.</text>
</comment>
<keyword evidence="2" id="KW-0288">FMN</keyword>
<evidence type="ECO:0000256" key="1">
    <source>
        <dbReference type="ARBA" id="ARBA00022630"/>
    </source>
</evidence>
<accession>A0A4Y9VSI9</accession>
<dbReference type="AlphaFoldDB" id="A0A4Y9VSI9"/>